<dbReference type="InterPro" id="IPR041492">
    <property type="entry name" value="HAD_2"/>
</dbReference>
<reference evidence="6" key="1">
    <citation type="journal article" date="2019" name="Int. J. Syst. Evol. Microbiol.">
        <title>The Global Catalogue of Microorganisms (GCM) 10K type strain sequencing project: providing services to taxonomists for standard genome sequencing and annotation.</title>
        <authorList>
            <consortium name="The Broad Institute Genomics Platform"/>
            <consortium name="The Broad Institute Genome Sequencing Center for Infectious Disease"/>
            <person name="Wu L."/>
            <person name="Ma J."/>
        </authorList>
    </citation>
    <scope>NUCLEOTIDE SEQUENCE [LARGE SCALE GENOMIC DNA]</scope>
    <source>
        <strain evidence="6">CGMCC 1.16444</strain>
    </source>
</reference>
<proteinExistence type="inferred from homology"/>
<dbReference type="EMBL" id="JBHSJF010000006">
    <property type="protein sequence ID" value="MFC5069184.1"/>
    <property type="molecule type" value="Genomic_DNA"/>
</dbReference>
<dbReference type="SFLD" id="SFLDG01135">
    <property type="entry name" value="C1.5.6:_HAD__Beta-PGM__Phospha"/>
    <property type="match status" value="1"/>
</dbReference>
<evidence type="ECO:0000313" key="6">
    <source>
        <dbReference type="Proteomes" id="UP001595796"/>
    </source>
</evidence>
<dbReference type="InterPro" id="IPR051600">
    <property type="entry name" value="Beta-PGM-like"/>
</dbReference>
<dbReference type="Gene3D" id="3.40.50.1000">
    <property type="entry name" value="HAD superfamily/HAD-like"/>
    <property type="match status" value="1"/>
</dbReference>
<keyword evidence="5" id="KW-0378">Hydrolase</keyword>
<evidence type="ECO:0000313" key="5">
    <source>
        <dbReference type="EMBL" id="MFC5069184.1"/>
    </source>
</evidence>
<comment type="cofactor">
    <cofactor evidence="1">
        <name>Mg(2+)</name>
        <dbReference type="ChEBI" id="CHEBI:18420"/>
    </cofactor>
</comment>
<keyword evidence="6" id="KW-1185">Reference proteome</keyword>
<dbReference type="Proteomes" id="UP001595796">
    <property type="component" value="Unassembled WGS sequence"/>
</dbReference>
<dbReference type="InterPro" id="IPR006439">
    <property type="entry name" value="HAD-SF_hydro_IA"/>
</dbReference>
<dbReference type="RefSeq" id="WP_114957693.1">
    <property type="nucleotide sequence ID" value="NZ_JBHSJF010000006.1"/>
</dbReference>
<sequence>MLVIFDCDGVLVDSEILALRLMAERLTEAGFPIEVEDMLGRFAGFTDEQTIHILEEEFGRGIPDSFLADYSAELDKRLPNVQIIPGAQEVLDLIDAPRCVCSNSETHRLKITLGATGLWDRFRPYIFSAREVGEKRPKPAPDVYLHAAKEMGVAPADTIVIEDSVAGVAGAVKAGMRVIGFVGASHQQPGASEALTDAGAETVVRRLVDAAAVVEAFKGWRDPG</sequence>
<dbReference type="InterPro" id="IPR023214">
    <property type="entry name" value="HAD_sf"/>
</dbReference>
<dbReference type="SUPFAM" id="SSF56784">
    <property type="entry name" value="HAD-like"/>
    <property type="match status" value="1"/>
</dbReference>
<evidence type="ECO:0000256" key="3">
    <source>
        <dbReference type="ARBA" id="ARBA00022723"/>
    </source>
</evidence>
<dbReference type="Pfam" id="PF13419">
    <property type="entry name" value="HAD_2"/>
    <property type="match status" value="1"/>
</dbReference>
<accession>A0ABV9Z3L8</accession>
<dbReference type="SFLD" id="SFLDG01129">
    <property type="entry name" value="C1.5:_HAD__Beta-PGM__Phosphata"/>
    <property type="match status" value="1"/>
</dbReference>
<evidence type="ECO:0000256" key="1">
    <source>
        <dbReference type="ARBA" id="ARBA00001946"/>
    </source>
</evidence>
<dbReference type="InterPro" id="IPR023198">
    <property type="entry name" value="PGP-like_dom2"/>
</dbReference>
<organism evidence="5 6">
    <name type="scientific">Flaviflagellibacter deserti</name>
    <dbReference type="NCBI Taxonomy" id="2267266"/>
    <lineage>
        <taxon>Bacteria</taxon>
        <taxon>Pseudomonadati</taxon>
        <taxon>Pseudomonadota</taxon>
        <taxon>Alphaproteobacteria</taxon>
        <taxon>Hyphomicrobiales</taxon>
        <taxon>Flaviflagellibacter</taxon>
    </lineage>
</organism>
<keyword evidence="4" id="KW-0460">Magnesium</keyword>
<evidence type="ECO:0000256" key="2">
    <source>
        <dbReference type="ARBA" id="ARBA00006171"/>
    </source>
</evidence>
<dbReference type="InterPro" id="IPR036412">
    <property type="entry name" value="HAD-like_sf"/>
</dbReference>
<dbReference type="NCBIfam" id="TIGR01509">
    <property type="entry name" value="HAD-SF-IA-v3"/>
    <property type="match status" value="1"/>
</dbReference>
<dbReference type="Gene3D" id="1.10.150.240">
    <property type="entry name" value="Putative phosphatase, domain 2"/>
    <property type="match status" value="1"/>
</dbReference>
<dbReference type="SFLD" id="SFLDS00003">
    <property type="entry name" value="Haloacid_Dehalogenase"/>
    <property type="match status" value="1"/>
</dbReference>
<protein>
    <submittedName>
        <fullName evidence="5">HAD family hydrolase</fullName>
    </submittedName>
</protein>
<gene>
    <name evidence="5" type="ORF">ACFPFW_14295</name>
</gene>
<dbReference type="PANTHER" id="PTHR46193">
    <property type="entry name" value="6-PHOSPHOGLUCONATE PHOSPHATASE"/>
    <property type="match status" value="1"/>
</dbReference>
<keyword evidence="3" id="KW-0479">Metal-binding</keyword>
<comment type="caution">
    <text evidence="5">The sequence shown here is derived from an EMBL/GenBank/DDBJ whole genome shotgun (WGS) entry which is preliminary data.</text>
</comment>
<dbReference type="CDD" id="cd07526">
    <property type="entry name" value="HAD_BPGM_like"/>
    <property type="match status" value="1"/>
</dbReference>
<comment type="similarity">
    <text evidence="2">Belongs to the HAD-like hydrolase superfamily. CbbY/CbbZ/Gph/YieH family.</text>
</comment>
<dbReference type="PANTHER" id="PTHR46193:SF10">
    <property type="entry name" value="6-PHOSPHOGLUCONATE PHOSPHATASE"/>
    <property type="match status" value="1"/>
</dbReference>
<dbReference type="GO" id="GO:0016787">
    <property type="term" value="F:hydrolase activity"/>
    <property type="evidence" value="ECO:0007669"/>
    <property type="project" value="UniProtKB-KW"/>
</dbReference>
<evidence type="ECO:0000256" key="4">
    <source>
        <dbReference type="ARBA" id="ARBA00022842"/>
    </source>
</evidence>
<name>A0ABV9Z3L8_9HYPH</name>